<dbReference type="Proteomes" id="UP001153321">
    <property type="component" value="Chromosome 7"/>
</dbReference>
<sequence>MPRRKKSDLSKRSRAATKSRNHNIKVKKEITDEELENAREKNRKNMARYRASRTQEEKKKAREKARLDMRKRRANRKYQERLRRFSSDVLIPNDVCDLLQPIQPDNKQPTQMATDDSMSDDVFEDDTLRAPAQSAQRSTPSPTGYRDYHPPAVTPSRTQDDDDVIIHKTILLGDSGVGKTSLLVQFETGKFQAGNFSATVGIGFTNYWFYEVDNKDDISFHEILRELMIK</sequence>
<dbReference type="PROSITE" id="PS51419">
    <property type="entry name" value="RAB"/>
    <property type="match status" value="1"/>
</dbReference>
<name>A0A9P0II30_SPOLI</name>
<gene>
    <name evidence="2" type="ORF">SPLIT_LOCUS11553</name>
</gene>
<evidence type="ECO:0000313" key="2">
    <source>
        <dbReference type="EMBL" id="CAH1646201.1"/>
    </source>
</evidence>
<feature type="compositionally biased region" description="Basic residues" evidence="1">
    <location>
        <begin position="1"/>
        <end position="25"/>
    </location>
</feature>
<dbReference type="SUPFAM" id="SSF52540">
    <property type="entry name" value="P-loop containing nucleoside triphosphate hydrolases"/>
    <property type="match status" value="1"/>
</dbReference>
<protein>
    <submittedName>
        <fullName evidence="2">Uncharacterized protein</fullName>
    </submittedName>
</protein>
<evidence type="ECO:0000313" key="3">
    <source>
        <dbReference type="Proteomes" id="UP001153321"/>
    </source>
</evidence>
<feature type="region of interest" description="Disordered" evidence="1">
    <location>
        <begin position="129"/>
        <end position="160"/>
    </location>
</feature>
<dbReference type="Gene3D" id="3.40.50.300">
    <property type="entry name" value="P-loop containing nucleotide triphosphate hydrolases"/>
    <property type="match status" value="1"/>
</dbReference>
<evidence type="ECO:0000256" key="1">
    <source>
        <dbReference type="SAM" id="MobiDB-lite"/>
    </source>
</evidence>
<feature type="compositionally biased region" description="Basic and acidic residues" evidence="1">
    <location>
        <begin position="26"/>
        <end position="40"/>
    </location>
</feature>
<organism evidence="2 3">
    <name type="scientific">Spodoptera littoralis</name>
    <name type="common">Egyptian cotton leafworm</name>
    <dbReference type="NCBI Taxonomy" id="7109"/>
    <lineage>
        <taxon>Eukaryota</taxon>
        <taxon>Metazoa</taxon>
        <taxon>Ecdysozoa</taxon>
        <taxon>Arthropoda</taxon>
        <taxon>Hexapoda</taxon>
        <taxon>Insecta</taxon>
        <taxon>Pterygota</taxon>
        <taxon>Neoptera</taxon>
        <taxon>Endopterygota</taxon>
        <taxon>Lepidoptera</taxon>
        <taxon>Glossata</taxon>
        <taxon>Ditrysia</taxon>
        <taxon>Noctuoidea</taxon>
        <taxon>Noctuidae</taxon>
        <taxon>Amphipyrinae</taxon>
        <taxon>Spodoptera</taxon>
    </lineage>
</organism>
<feature type="compositionally biased region" description="Basic residues" evidence="1">
    <location>
        <begin position="41"/>
        <end position="51"/>
    </location>
</feature>
<dbReference type="Pfam" id="PF08477">
    <property type="entry name" value="Roc"/>
    <property type="match status" value="1"/>
</dbReference>
<accession>A0A9P0II30</accession>
<proteinExistence type="predicted"/>
<keyword evidence="3" id="KW-1185">Reference proteome</keyword>
<dbReference type="InterPro" id="IPR027417">
    <property type="entry name" value="P-loop_NTPase"/>
</dbReference>
<reference evidence="2" key="1">
    <citation type="submission" date="2022-02" db="EMBL/GenBank/DDBJ databases">
        <authorList>
            <person name="King R."/>
        </authorList>
    </citation>
    <scope>NUCLEOTIDE SEQUENCE</scope>
</reference>
<dbReference type="AlphaFoldDB" id="A0A9P0II30"/>
<feature type="compositionally biased region" description="Basic and acidic residues" evidence="1">
    <location>
        <begin position="53"/>
        <end position="68"/>
    </location>
</feature>
<feature type="compositionally biased region" description="Polar residues" evidence="1">
    <location>
        <begin position="133"/>
        <end position="142"/>
    </location>
</feature>
<dbReference type="EMBL" id="LR824538">
    <property type="protein sequence ID" value="CAH1646201.1"/>
    <property type="molecule type" value="Genomic_DNA"/>
</dbReference>
<feature type="region of interest" description="Disordered" evidence="1">
    <location>
        <begin position="1"/>
        <end position="75"/>
    </location>
</feature>